<dbReference type="AlphaFoldDB" id="A0AAV1MX25"/>
<sequence>MKKMSSLIDLMENTWLNPMAPNGISLVSLTGSIAPPDVTRDLMRAPEIGEEAYQVFKQTQLEEEPPPLKFHDKMTKQSLKTFSNISIKITHGKKAQEVVLKANRNLFSHMIPVAH</sequence>
<name>A0AAV1MX25_SCOSC</name>
<gene>
    <name evidence="1" type="ORF">FSCOSCO3_A034820</name>
</gene>
<keyword evidence="2" id="KW-1185">Reference proteome</keyword>
<dbReference type="PANTHER" id="PTHR46704:SF9">
    <property type="entry name" value="BHLH DOMAIN-CONTAINING PROTEIN"/>
    <property type="match status" value="1"/>
</dbReference>
<organism evidence="1 2">
    <name type="scientific">Scomber scombrus</name>
    <name type="common">Atlantic mackerel</name>
    <name type="synonym">Scomber vernalis</name>
    <dbReference type="NCBI Taxonomy" id="13677"/>
    <lineage>
        <taxon>Eukaryota</taxon>
        <taxon>Metazoa</taxon>
        <taxon>Chordata</taxon>
        <taxon>Craniata</taxon>
        <taxon>Vertebrata</taxon>
        <taxon>Euteleostomi</taxon>
        <taxon>Actinopterygii</taxon>
        <taxon>Neopterygii</taxon>
        <taxon>Teleostei</taxon>
        <taxon>Neoteleostei</taxon>
        <taxon>Acanthomorphata</taxon>
        <taxon>Pelagiaria</taxon>
        <taxon>Scombriformes</taxon>
        <taxon>Scombridae</taxon>
        <taxon>Scomber</taxon>
    </lineage>
</organism>
<accession>A0AAV1MX25</accession>
<dbReference type="EMBL" id="CAWUFR010000006">
    <property type="protein sequence ID" value="CAK6951254.1"/>
    <property type="molecule type" value="Genomic_DNA"/>
</dbReference>
<evidence type="ECO:0000313" key="1">
    <source>
        <dbReference type="EMBL" id="CAK6951254.1"/>
    </source>
</evidence>
<dbReference type="PANTHER" id="PTHR46704">
    <property type="entry name" value="CXC DOMAIN-CONTAINING PROTEIN-RELATED"/>
    <property type="match status" value="1"/>
</dbReference>
<evidence type="ECO:0000313" key="2">
    <source>
        <dbReference type="Proteomes" id="UP001314229"/>
    </source>
</evidence>
<protein>
    <submittedName>
        <fullName evidence="1">Uncharacterized protein LOC125878864 isoform X1</fullName>
    </submittedName>
</protein>
<dbReference type="Proteomes" id="UP001314229">
    <property type="component" value="Unassembled WGS sequence"/>
</dbReference>
<reference evidence="1 2" key="1">
    <citation type="submission" date="2024-01" db="EMBL/GenBank/DDBJ databases">
        <authorList>
            <person name="Alioto T."/>
            <person name="Alioto T."/>
            <person name="Gomez Garrido J."/>
        </authorList>
    </citation>
    <scope>NUCLEOTIDE SEQUENCE [LARGE SCALE GENOMIC DNA]</scope>
</reference>
<proteinExistence type="predicted"/>
<comment type="caution">
    <text evidence="1">The sequence shown here is derived from an EMBL/GenBank/DDBJ whole genome shotgun (WGS) entry which is preliminary data.</text>
</comment>